<dbReference type="Proteomes" id="UP000704960">
    <property type="component" value="Unassembled WGS sequence"/>
</dbReference>
<evidence type="ECO:0000259" key="5">
    <source>
        <dbReference type="Pfam" id="PF01628"/>
    </source>
</evidence>
<evidence type="ECO:0000256" key="1">
    <source>
        <dbReference type="ARBA" id="ARBA00022491"/>
    </source>
</evidence>
<dbReference type="SUPFAM" id="SSF55781">
    <property type="entry name" value="GAF domain-like"/>
    <property type="match status" value="1"/>
</dbReference>
<evidence type="ECO:0000256" key="2">
    <source>
        <dbReference type="ARBA" id="ARBA00023015"/>
    </source>
</evidence>
<dbReference type="GO" id="GO:0045892">
    <property type="term" value="P:negative regulation of DNA-templated transcription"/>
    <property type="evidence" value="ECO:0007669"/>
    <property type="project" value="TreeGrafter"/>
</dbReference>
<gene>
    <name evidence="6" type="ORF">HY474_01365</name>
</gene>
<keyword evidence="3" id="KW-0346">Stress response</keyword>
<dbReference type="InterPro" id="IPR002571">
    <property type="entry name" value="HrcA"/>
</dbReference>
<comment type="caution">
    <text evidence="6">The sequence shown here is derived from an EMBL/GenBank/DDBJ whole genome shotgun (WGS) entry which is preliminary data.</text>
</comment>
<dbReference type="Gene3D" id="3.30.450.40">
    <property type="match status" value="1"/>
</dbReference>
<protein>
    <recommendedName>
        <fullName evidence="5">Heat-inducible transcription repressor HrcA C-terminal domain-containing protein</fullName>
    </recommendedName>
</protein>
<accession>A0A932YYE1</accession>
<dbReference type="Pfam" id="PF01628">
    <property type="entry name" value="HrcA"/>
    <property type="match status" value="1"/>
</dbReference>
<dbReference type="Gene3D" id="1.10.10.10">
    <property type="entry name" value="Winged helix-like DNA-binding domain superfamily/Winged helix DNA-binding domain"/>
    <property type="match status" value="1"/>
</dbReference>
<dbReference type="InterPro" id="IPR036388">
    <property type="entry name" value="WH-like_DNA-bd_sf"/>
</dbReference>
<reference evidence="6" key="1">
    <citation type="submission" date="2020-07" db="EMBL/GenBank/DDBJ databases">
        <title>Huge and variable diversity of episymbiotic CPR bacteria and DPANN archaea in groundwater ecosystems.</title>
        <authorList>
            <person name="He C.Y."/>
            <person name="Keren R."/>
            <person name="Whittaker M."/>
            <person name="Farag I.F."/>
            <person name="Doudna J."/>
            <person name="Cate J.H.D."/>
            <person name="Banfield J.F."/>
        </authorList>
    </citation>
    <scope>NUCLEOTIDE SEQUENCE</scope>
    <source>
        <strain evidence="6">NC_groundwater_1226_Ag_S-0.1um_59_124</strain>
    </source>
</reference>
<keyword evidence="2" id="KW-0805">Transcription regulation</keyword>
<dbReference type="InterPro" id="IPR036390">
    <property type="entry name" value="WH_DNA-bd_sf"/>
</dbReference>
<dbReference type="GO" id="GO:0003677">
    <property type="term" value="F:DNA binding"/>
    <property type="evidence" value="ECO:0007669"/>
    <property type="project" value="InterPro"/>
</dbReference>
<sequence>MPLEPTERQKTILDALISEYVSTAEPVASLELVRKYSLPYSPATVRSELVALDDAGYLTQPHTSAGRIPTDRAYRLFINERIAGPTDRGRDVSSREEAALRELREFDDPVGFAKQASRLLAHLTRSFVLAGFPTEELFYKSGIREVIAEPEFADADLLQGFGALMDVVEDEVMRRFDAEEFIDEPQAFIGGENPIREARRYGMVISAVETPFAKEGLIALIGPKRMDYRRSVALLRHIQELLNT</sequence>
<dbReference type="PANTHER" id="PTHR34824">
    <property type="entry name" value="HEAT-INDUCIBLE TRANSCRIPTION REPRESSOR HRCA"/>
    <property type="match status" value="1"/>
</dbReference>
<evidence type="ECO:0000313" key="7">
    <source>
        <dbReference type="Proteomes" id="UP000704960"/>
    </source>
</evidence>
<organism evidence="6 7">
    <name type="scientific">Candidatus Sungiibacteriota bacterium</name>
    <dbReference type="NCBI Taxonomy" id="2750080"/>
    <lineage>
        <taxon>Bacteria</taxon>
        <taxon>Candidatus Sungiibacteriota</taxon>
    </lineage>
</organism>
<dbReference type="EMBL" id="JACQMJ010000005">
    <property type="protein sequence ID" value="MBI4132260.1"/>
    <property type="molecule type" value="Genomic_DNA"/>
</dbReference>
<name>A0A932YYE1_9BACT</name>
<keyword evidence="4" id="KW-0804">Transcription</keyword>
<dbReference type="PANTHER" id="PTHR34824:SF1">
    <property type="entry name" value="HEAT-INDUCIBLE TRANSCRIPTION REPRESSOR HRCA"/>
    <property type="match status" value="1"/>
</dbReference>
<evidence type="ECO:0000256" key="4">
    <source>
        <dbReference type="ARBA" id="ARBA00023163"/>
    </source>
</evidence>
<dbReference type="SUPFAM" id="SSF46785">
    <property type="entry name" value="Winged helix' DNA-binding domain"/>
    <property type="match status" value="1"/>
</dbReference>
<dbReference type="InterPro" id="IPR029016">
    <property type="entry name" value="GAF-like_dom_sf"/>
</dbReference>
<evidence type="ECO:0000313" key="6">
    <source>
        <dbReference type="EMBL" id="MBI4132260.1"/>
    </source>
</evidence>
<dbReference type="AlphaFoldDB" id="A0A932YYE1"/>
<proteinExistence type="predicted"/>
<dbReference type="InterPro" id="IPR021153">
    <property type="entry name" value="HrcA_C"/>
</dbReference>
<feature type="domain" description="Heat-inducible transcription repressor HrcA C-terminal" evidence="5">
    <location>
        <begin position="77"/>
        <end position="232"/>
    </location>
</feature>
<keyword evidence="1" id="KW-0678">Repressor</keyword>
<evidence type="ECO:0000256" key="3">
    <source>
        <dbReference type="ARBA" id="ARBA00023016"/>
    </source>
</evidence>